<dbReference type="PANTHER" id="PTHR43157">
    <property type="entry name" value="PHOSPHATIDYLINOSITOL-GLYCAN BIOSYNTHESIS CLASS F PROTEIN-RELATED"/>
    <property type="match status" value="1"/>
</dbReference>
<proteinExistence type="predicted"/>
<protein>
    <submittedName>
        <fullName evidence="2">Uncharacterized protein</fullName>
    </submittedName>
</protein>
<comment type="caution">
    <text evidence="2">The sequence shown here is derived from an EMBL/GenBank/DDBJ whole genome shotgun (WGS) entry which is preliminary data.</text>
</comment>
<dbReference type="InterPro" id="IPR036291">
    <property type="entry name" value="NAD(P)-bd_dom_sf"/>
</dbReference>
<accession>A0A9P8CJX5</accession>
<sequence length="221" mass="23743">MSTSDVATPPHNLPITITKDLVFEGVNHLVALGSSKVIRAVRNLELGEKAKIEIESSAGITGVAEVWEFDLTVHDSVKSFATKALTLDRIDALIENAGVAVSQGVIAEGHMLAVTANVFSTFLLAKPNIQPHIAILGNSVRFDCKGEWESVRDDPLTKLDTFQPELKTLSRTGVVLNQVCPGICVTAFSRDVPPAFKQQIGEMLAGVESHGNHSPSCVFDE</sequence>
<dbReference type="GO" id="GO:0016491">
    <property type="term" value="F:oxidoreductase activity"/>
    <property type="evidence" value="ECO:0007669"/>
    <property type="project" value="UniProtKB-KW"/>
</dbReference>
<reference evidence="2" key="1">
    <citation type="journal article" date="2021" name="IMA Fungus">
        <title>Genomic characterization of three marine fungi, including Emericellopsis atlantica sp. nov. with signatures of a generalist lifestyle and marine biomass degradation.</title>
        <authorList>
            <person name="Hagestad O.C."/>
            <person name="Hou L."/>
            <person name="Andersen J.H."/>
            <person name="Hansen E.H."/>
            <person name="Altermark B."/>
            <person name="Li C."/>
            <person name="Kuhnert E."/>
            <person name="Cox R.J."/>
            <person name="Crous P.W."/>
            <person name="Spatafora J.W."/>
            <person name="Lail K."/>
            <person name="Amirebrahimi M."/>
            <person name="Lipzen A."/>
            <person name="Pangilinan J."/>
            <person name="Andreopoulos W."/>
            <person name="Hayes R.D."/>
            <person name="Ng V."/>
            <person name="Grigoriev I.V."/>
            <person name="Jackson S.A."/>
            <person name="Sutton T.D.S."/>
            <person name="Dobson A.D.W."/>
            <person name="Rama T."/>
        </authorList>
    </citation>
    <scope>NUCLEOTIDE SEQUENCE</scope>
    <source>
        <strain evidence="2">TRa3180A</strain>
    </source>
</reference>
<evidence type="ECO:0000313" key="2">
    <source>
        <dbReference type="EMBL" id="KAG9247996.1"/>
    </source>
</evidence>
<keyword evidence="3" id="KW-1185">Reference proteome</keyword>
<dbReference type="OrthoDB" id="542013at2759"/>
<dbReference type="AlphaFoldDB" id="A0A9P8CJX5"/>
<dbReference type="Gene3D" id="3.40.50.720">
    <property type="entry name" value="NAD(P)-binding Rossmann-like Domain"/>
    <property type="match status" value="1"/>
</dbReference>
<dbReference type="PANTHER" id="PTHR43157:SF61">
    <property type="entry name" value="DEHYDROGENASE_REDUCTASE FAMILY PROTEIN, PUTATIVE (AFU_ORTHOLOGUE AFUA_3G01250)-RELATED"/>
    <property type="match status" value="1"/>
</dbReference>
<evidence type="ECO:0000256" key="1">
    <source>
        <dbReference type="ARBA" id="ARBA00023002"/>
    </source>
</evidence>
<dbReference type="EMBL" id="MU253758">
    <property type="protein sequence ID" value="KAG9247996.1"/>
    <property type="molecule type" value="Genomic_DNA"/>
</dbReference>
<dbReference type="Proteomes" id="UP000887226">
    <property type="component" value="Unassembled WGS sequence"/>
</dbReference>
<keyword evidence="1" id="KW-0560">Oxidoreductase</keyword>
<evidence type="ECO:0000313" key="3">
    <source>
        <dbReference type="Proteomes" id="UP000887226"/>
    </source>
</evidence>
<name>A0A9P8CJX5_9HELO</name>
<dbReference type="Pfam" id="PF00106">
    <property type="entry name" value="adh_short"/>
    <property type="match status" value="1"/>
</dbReference>
<dbReference type="InterPro" id="IPR002347">
    <property type="entry name" value="SDR_fam"/>
</dbReference>
<gene>
    <name evidence="2" type="ORF">BJ878DRAFT_552142</name>
</gene>
<organism evidence="2 3">
    <name type="scientific">Calycina marina</name>
    <dbReference type="NCBI Taxonomy" id="1763456"/>
    <lineage>
        <taxon>Eukaryota</taxon>
        <taxon>Fungi</taxon>
        <taxon>Dikarya</taxon>
        <taxon>Ascomycota</taxon>
        <taxon>Pezizomycotina</taxon>
        <taxon>Leotiomycetes</taxon>
        <taxon>Helotiales</taxon>
        <taxon>Pezizellaceae</taxon>
        <taxon>Calycina</taxon>
    </lineage>
</organism>
<dbReference type="SUPFAM" id="SSF51735">
    <property type="entry name" value="NAD(P)-binding Rossmann-fold domains"/>
    <property type="match status" value="1"/>
</dbReference>